<dbReference type="EMBL" id="JQAX01000001">
    <property type="protein sequence ID" value="KRN33421.1"/>
    <property type="molecule type" value="Genomic_DNA"/>
</dbReference>
<reference evidence="10 11" key="1">
    <citation type="journal article" date="2015" name="Genome Announc.">
        <title>Expanding the biotechnology potential of lactobacilli through comparative genomics of 213 strains and associated genera.</title>
        <authorList>
            <person name="Sun Z."/>
            <person name="Harris H.M."/>
            <person name="McCann A."/>
            <person name="Guo C."/>
            <person name="Argimon S."/>
            <person name="Zhang W."/>
            <person name="Yang X."/>
            <person name="Jeffery I.B."/>
            <person name="Cooney J.C."/>
            <person name="Kagawa T.F."/>
            <person name="Liu W."/>
            <person name="Song Y."/>
            <person name="Salvetti E."/>
            <person name="Wrobel A."/>
            <person name="Rasinkangas P."/>
            <person name="Parkhill J."/>
            <person name="Rea M.C."/>
            <person name="O'Sullivan O."/>
            <person name="Ritari J."/>
            <person name="Douillard F.P."/>
            <person name="Paul Ross R."/>
            <person name="Yang R."/>
            <person name="Briner A.E."/>
            <person name="Felis G.E."/>
            <person name="de Vos W.M."/>
            <person name="Barrangou R."/>
            <person name="Klaenhammer T.R."/>
            <person name="Caufield P.W."/>
            <person name="Cui Y."/>
            <person name="Zhang H."/>
            <person name="O'Toole P.W."/>
        </authorList>
    </citation>
    <scope>NUCLEOTIDE SEQUENCE [LARGE SCALE GENOMIC DNA]</scope>
    <source>
        <strain evidence="10 11">DSM 20190</strain>
    </source>
</reference>
<dbReference type="PATRIC" id="fig|1123500.6.peg.219"/>
<evidence type="ECO:0000256" key="6">
    <source>
        <dbReference type="ARBA" id="ARBA00022989"/>
    </source>
</evidence>
<feature type="transmembrane region" description="Helical" evidence="8">
    <location>
        <begin position="134"/>
        <end position="152"/>
    </location>
</feature>
<accession>A0A0R2G9R2</accession>
<protein>
    <submittedName>
        <fullName evidence="10">Membrane protein, toxin regulator</fullName>
    </submittedName>
</protein>
<dbReference type="eggNOG" id="COG3641">
    <property type="taxonomic scope" value="Bacteria"/>
</dbReference>
<dbReference type="InParanoid" id="A0A0R2G9R2"/>
<keyword evidence="4" id="KW-0762">Sugar transport</keyword>
<comment type="subcellular location">
    <subcellularLocation>
        <location evidence="1">Cell membrane</location>
        <topology evidence="1">Multi-pass membrane protein</topology>
    </subcellularLocation>
</comment>
<evidence type="ECO:0000256" key="5">
    <source>
        <dbReference type="ARBA" id="ARBA00022692"/>
    </source>
</evidence>
<keyword evidence="3" id="KW-1003">Cell membrane</keyword>
<feature type="transmembrane region" description="Helical" evidence="8">
    <location>
        <begin position="55"/>
        <end position="77"/>
    </location>
</feature>
<evidence type="ECO:0000256" key="3">
    <source>
        <dbReference type="ARBA" id="ARBA00022475"/>
    </source>
</evidence>
<feature type="domain" description="Phosphotransferase system EIIC" evidence="9">
    <location>
        <begin position="20"/>
        <end position="379"/>
    </location>
</feature>
<dbReference type="AlphaFoldDB" id="A0A0R2G9R2"/>
<gene>
    <name evidence="10" type="ORF">IV68_GL000221</name>
</gene>
<sequence>MNNSVFDGSYKLHPKDFFFKVLSGSAQGILIAVLPSAVLKYILMPLIGSGVQWAIDLNAILVLFSSFLPILVGIGVAMQFKMRALDVGVMAIAVGASSGSIKWAVADSGFVNPITGIATKTQSTVYMMQGAGDVINAMIVSAIAVLVIWLVAKYLNGFGAVAIILSPLLIGGGVGLLGFYLAPYVGTITAAIGDVVRLFTDLQPLPMSMLIAIAFAFLIMTPVSTVGTALAITLAGIGAGAAGVGVVASTVILLINSVKVNKTGTSVAIFLGAMKGMMPSVFKKPVIFLSMFVTAALSAIPVALFNVQGTPTSAGFGWIGMVSPIQSMLVKGSESVFVNHVIGLIPALITWFIVPVAVGFVVDYVATKILHLYSPEDLQQEIN</sequence>
<feature type="transmembrane region" description="Helical" evidence="8">
    <location>
        <begin position="21"/>
        <end position="43"/>
    </location>
</feature>
<name>A0A0R2G9R2_9LACO</name>
<feature type="transmembrane region" description="Helical" evidence="8">
    <location>
        <begin position="229"/>
        <end position="255"/>
    </location>
</feature>
<keyword evidence="7 8" id="KW-0472">Membrane</keyword>
<feature type="transmembrane region" description="Helical" evidence="8">
    <location>
        <begin position="202"/>
        <end position="223"/>
    </location>
</feature>
<keyword evidence="6 8" id="KW-1133">Transmembrane helix</keyword>
<keyword evidence="11" id="KW-1185">Reference proteome</keyword>
<organism evidence="10 11">
    <name type="scientific">Weissella halotolerans DSM 20190</name>
    <dbReference type="NCBI Taxonomy" id="1123500"/>
    <lineage>
        <taxon>Bacteria</taxon>
        <taxon>Bacillati</taxon>
        <taxon>Bacillota</taxon>
        <taxon>Bacilli</taxon>
        <taxon>Lactobacillales</taxon>
        <taxon>Lactobacillaceae</taxon>
        <taxon>Weissella</taxon>
    </lineage>
</organism>
<evidence type="ECO:0000256" key="8">
    <source>
        <dbReference type="SAM" id="Phobius"/>
    </source>
</evidence>
<evidence type="ECO:0000259" key="9">
    <source>
        <dbReference type="Pfam" id="PF13303"/>
    </source>
</evidence>
<evidence type="ECO:0000256" key="1">
    <source>
        <dbReference type="ARBA" id="ARBA00004651"/>
    </source>
</evidence>
<dbReference type="RefSeq" id="WP_022791086.1">
    <property type="nucleotide sequence ID" value="NZ_ATUU01000001.1"/>
</dbReference>
<evidence type="ECO:0000256" key="2">
    <source>
        <dbReference type="ARBA" id="ARBA00022448"/>
    </source>
</evidence>
<evidence type="ECO:0000256" key="4">
    <source>
        <dbReference type="ARBA" id="ARBA00022597"/>
    </source>
</evidence>
<evidence type="ECO:0000313" key="10">
    <source>
        <dbReference type="EMBL" id="KRN33421.1"/>
    </source>
</evidence>
<evidence type="ECO:0000256" key="7">
    <source>
        <dbReference type="ARBA" id="ARBA00023136"/>
    </source>
</evidence>
<dbReference type="Proteomes" id="UP000051296">
    <property type="component" value="Unassembled WGS sequence"/>
</dbReference>
<proteinExistence type="predicted"/>
<dbReference type="STRING" id="1123500.GCA_000420365_00283"/>
<comment type="caution">
    <text evidence="10">The sequence shown here is derived from an EMBL/GenBank/DDBJ whole genome shotgun (WGS) entry which is preliminary data.</text>
</comment>
<dbReference type="GO" id="GO:0005886">
    <property type="term" value="C:plasma membrane"/>
    <property type="evidence" value="ECO:0007669"/>
    <property type="project" value="UniProtKB-SubCell"/>
</dbReference>
<feature type="transmembrane region" description="Helical" evidence="8">
    <location>
        <begin position="286"/>
        <end position="307"/>
    </location>
</feature>
<keyword evidence="5 8" id="KW-0812">Transmembrane</keyword>
<dbReference type="InterPro" id="IPR003352">
    <property type="entry name" value="PTS_EIIC"/>
</dbReference>
<evidence type="ECO:0000313" key="11">
    <source>
        <dbReference type="Proteomes" id="UP000051296"/>
    </source>
</evidence>
<dbReference type="GO" id="GO:0008982">
    <property type="term" value="F:protein-N(PI)-phosphohistidine-sugar phosphotransferase activity"/>
    <property type="evidence" value="ECO:0007669"/>
    <property type="project" value="InterPro"/>
</dbReference>
<keyword evidence="2" id="KW-0813">Transport</keyword>
<dbReference type="OrthoDB" id="396983at2"/>
<feature type="transmembrane region" description="Helical" evidence="8">
    <location>
        <begin position="158"/>
        <end position="181"/>
    </location>
</feature>
<dbReference type="GO" id="GO:0009401">
    <property type="term" value="P:phosphoenolpyruvate-dependent sugar phosphotransferase system"/>
    <property type="evidence" value="ECO:0007669"/>
    <property type="project" value="InterPro"/>
</dbReference>
<dbReference type="Pfam" id="PF13303">
    <property type="entry name" value="PTS_EIIC_2"/>
    <property type="match status" value="1"/>
</dbReference>
<feature type="transmembrane region" description="Helical" evidence="8">
    <location>
        <begin position="337"/>
        <end position="362"/>
    </location>
</feature>